<feature type="transmembrane region" description="Helical" evidence="10">
    <location>
        <begin position="382"/>
        <end position="401"/>
    </location>
</feature>
<dbReference type="Gene3D" id="1.20.1250.20">
    <property type="entry name" value="MFS general substrate transporter like domains"/>
    <property type="match status" value="1"/>
</dbReference>
<feature type="transmembrane region" description="Helical" evidence="10">
    <location>
        <begin position="319"/>
        <end position="341"/>
    </location>
</feature>
<dbReference type="InterPro" id="IPR003663">
    <property type="entry name" value="Sugar/inositol_transpt"/>
</dbReference>
<dbReference type="EMBL" id="CACVBM020001265">
    <property type="protein sequence ID" value="CAA7042272.1"/>
    <property type="molecule type" value="Genomic_DNA"/>
</dbReference>
<dbReference type="OrthoDB" id="5296287at2759"/>
<dbReference type="PANTHER" id="PTHR23500">
    <property type="entry name" value="SOLUTE CARRIER FAMILY 2, FACILITATED GLUCOSE TRANSPORTER"/>
    <property type="match status" value="1"/>
</dbReference>
<organism evidence="12 13">
    <name type="scientific">Microthlaspi erraticum</name>
    <dbReference type="NCBI Taxonomy" id="1685480"/>
    <lineage>
        <taxon>Eukaryota</taxon>
        <taxon>Viridiplantae</taxon>
        <taxon>Streptophyta</taxon>
        <taxon>Embryophyta</taxon>
        <taxon>Tracheophyta</taxon>
        <taxon>Spermatophyta</taxon>
        <taxon>Magnoliopsida</taxon>
        <taxon>eudicotyledons</taxon>
        <taxon>Gunneridae</taxon>
        <taxon>Pentapetalae</taxon>
        <taxon>rosids</taxon>
        <taxon>malvids</taxon>
        <taxon>Brassicales</taxon>
        <taxon>Brassicaceae</taxon>
        <taxon>Coluteocarpeae</taxon>
        <taxon>Microthlaspi</taxon>
    </lineage>
</organism>
<dbReference type="CDD" id="cd17361">
    <property type="entry name" value="MFS_STP"/>
    <property type="match status" value="1"/>
</dbReference>
<evidence type="ECO:0000313" key="12">
    <source>
        <dbReference type="EMBL" id="CAA7042272.1"/>
    </source>
</evidence>
<feature type="transmembrane region" description="Helical" evidence="10">
    <location>
        <begin position="348"/>
        <end position="370"/>
    </location>
</feature>
<dbReference type="InterPro" id="IPR036259">
    <property type="entry name" value="MFS_trans_sf"/>
</dbReference>
<dbReference type="InterPro" id="IPR045262">
    <property type="entry name" value="STP/PLT_plant"/>
</dbReference>
<dbReference type="InterPro" id="IPR044778">
    <property type="entry name" value="MFS_STP/MST-like_plant"/>
</dbReference>
<feature type="transmembrane region" description="Helical" evidence="10">
    <location>
        <begin position="20"/>
        <end position="40"/>
    </location>
</feature>
<evidence type="ECO:0000256" key="7">
    <source>
        <dbReference type="ARBA" id="ARBA00022989"/>
    </source>
</evidence>
<evidence type="ECO:0000256" key="2">
    <source>
        <dbReference type="ARBA" id="ARBA00010992"/>
    </source>
</evidence>
<keyword evidence="3 9" id="KW-0813">Transport</keyword>
<dbReference type="FunFam" id="1.20.1250.20:FF:000002">
    <property type="entry name" value="Sugar transport protein 13"/>
    <property type="match status" value="1"/>
</dbReference>
<keyword evidence="4" id="KW-0762">Sugar transport</keyword>
<dbReference type="AlphaFoldDB" id="A0A6D2K282"/>
<feature type="transmembrane region" description="Helical" evidence="10">
    <location>
        <begin position="198"/>
        <end position="221"/>
    </location>
</feature>
<dbReference type="SUPFAM" id="SSF103473">
    <property type="entry name" value="MFS general substrate transporter"/>
    <property type="match status" value="1"/>
</dbReference>
<keyword evidence="6" id="KW-0769">Symport</keyword>
<dbReference type="PROSITE" id="PS00217">
    <property type="entry name" value="SUGAR_TRANSPORT_2"/>
    <property type="match status" value="1"/>
</dbReference>
<dbReference type="PROSITE" id="PS00216">
    <property type="entry name" value="SUGAR_TRANSPORT_1"/>
    <property type="match status" value="1"/>
</dbReference>
<dbReference type="GO" id="GO:0016020">
    <property type="term" value="C:membrane"/>
    <property type="evidence" value="ECO:0007669"/>
    <property type="project" value="UniProtKB-SubCell"/>
</dbReference>
<dbReference type="PANTHER" id="PTHR23500:SF541">
    <property type="entry name" value="MAJOR FACILITATOR SUPERFAMILY (MFS) PROFILE DOMAIN-CONTAINING PROTEIN"/>
    <property type="match status" value="1"/>
</dbReference>
<proteinExistence type="inferred from homology"/>
<keyword evidence="7 10" id="KW-1133">Transmembrane helix</keyword>
<evidence type="ECO:0000256" key="8">
    <source>
        <dbReference type="ARBA" id="ARBA00023136"/>
    </source>
</evidence>
<reference evidence="12" key="1">
    <citation type="submission" date="2020-01" db="EMBL/GenBank/DDBJ databases">
        <authorList>
            <person name="Mishra B."/>
        </authorList>
    </citation>
    <scope>NUCLEOTIDE SEQUENCE [LARGE SCALE GENOMIC DNA]</scope>
</reference>
<evidence type="ECO:0000256" key="9">
    <source>
        <dbReference type="RuleBase" id="RU003346"/>
    </source>
</evidence>
<evidence type="ECO:0000256" key="4">
    <source>
        <dbReference type="ARBA" id="ARBA00022597"/>
    </source>
</evidence>
<keyword evidence="13" id="KW-1185">Reference proteome</keyword>
<feature type="transmembrane region" description="Helical" evidence="10">
    <location>
        <begin position="449"/>
        <end position="470"/>
    </location>
</feature>
<evidence type="ECO:0000256" key="1">
    <source>
        <dbReference type="ARBA" id="ARBA00004141"/>
    </source>
</evidence>
<feature type="transmembrane region" description="Helical" evidence="10">
    <location>
        <begin position="283"/>
        <end position="307"/>
    </location>
</feature>
<evidence type="ECO:0000313" key="13">
    <source>
        <dbReference type="Proteomes" id="UP000467841"/>
    </source>
</evidence>
<evidence type="ECO:0000256" key="5">
    <source>
        <dbReference type="ARBA" id="ARBA00022692"/>
    </source>
</evidence>
<feature type="transmembrane region" description="Helical" evidence="10">
    <location>
        <begin position="170"/>
        <end position="192"/>
    </location>
</feature>
<dbReference type="GO" id="GO:0015145">
    <property type="term" value="F:monosaccharide transmembrane transporter activity"/>
    <property type="evidence" value="ECO:0007669"/>
    <property type="project" value="InterPro"/>
</dbReference>
<dbReference type="PRINTS" id="PR00171">
    <property type="entry name" value="SUGRTRNSPORT"/>
</dbReference>
<comment type="caution">
    <text evidence="12">The sequence shown here is derived from an EMBL/GenBank/DDBJ whole genome shotgun (WGS) entry which is preliminary data.</text>
</comment>
<dbReference type="Pfam" id="PF00083">
    <property type="entry name" value="Sugar_tr"/>
    <property type="match status" value="1"/>
</dbReference>
<accession>A0A6D2K282</accession>
<comment type="subcellular location">
    <subcellularLocation>
        <location evidence="1">Membrane</location>
        <topology evidence="1">Multi-pass membrane protein</topology>
    </subcellularLocation>
</comment>
<gene>
    <name evidence="12" type="ORF">MERR_LOCUS29507</name>
</gene>
<protein>
    <recommendedName>
        <fullName evidence="11">Major facilitator superfamily (MFS) profile domain-containing protein</fullName>
    </recommendedName>
</protein>
<evidence type="ECO:0000256" key="3">
    <source>
        <dbReference type="ARBA" id="ARBA00022448"/>
    </source>
</evidence>
<dbReference type="InterPro" id="IPR005829">
    <property type="entry name" value="Sugar_transporter_CS"/>
</dbReference>
<comment type="similarity">
    <text evidence="2 9">Belongs to the major facilitator superfamily. Sugar transporter (TC 2.A.1.1) family.</text>
</comment>
<dbReference type="InterPro" id="IPR020846">
    <property type="entry name" value="MFS_dom"/>
</dbReference>
<sequence length="509" mass="56257">MARRLLGPSSERAERYQGRITGFVVIACLVAAIGGCLFGYDIGVSGAVTSTDEFLSEFFNDVYKKKRNAHEDNYCKFNDQGLAAFNSTMYIAGMVATLLASPITTNYGRRASIICAGVFYLIGAAVNAGSMNLAMLYLGRILLGFGVGFETQAVPVYLSEVAPANMRGGLTVLFQLATTLGIFAASMISYATQNLNPWGWRLSLGSAALPSLLMAFGGYLLPETPHSLIERGLTEKGLEVLEKLRGTRNVDAEFQDMVVASEMANSVKHPFKDMLRKQYRPQLVMAVLMPTFQILTGTNCILFYAPVLFLMMGFGEDSLLYSAVLIGVVLFISSFVSIAFVDRVGRRALLISGGLLMIICQVIVSVILRYKFGDNQELSRGYSILLAIFFSIFLLGYGWSWGPLAWTVPSEIFPLATRSSGLRIAVAVNLLFSFITAQSFLYLLCALKFGIFLFFAGWLALMTIFVYFLLPETKGVPIEEMSLLWRKHWFWKKLLPDMLEAESSSLQTR</sequence>
<dbReference type="InterPro" id="IPR005828">
    <property type="entry name" value="MFS_sugar_transport-like"/>
</dbReference>
<dbReference type="NCBIfam" id="TIGR00879">
    <property type="entry name" value="SP"/>
    <property type="match status" value="1"/>
</dbReference>
<feature type="transmembrane region" description="Helical" evidence="10">
    <location>
        <begin position="113"/>
        <end position="131"/>
    </location>
</feature>
<name>A0A6D2K282_9BRAS</name>
<keyword evidence="8 10" id="KW-0472">Membrane</keyword>
<dbReference type="GO" id="GO:0015293">
    <property type="term" value="F:symporter activity"/>
    <property type="evidence" value="ECO:0007669"/>
    <property type="project" value="UniProtKB-KW"/>
</dbReference>
<evidence type="ECO:0000259" key="11">
    <source>
        <dbReference type="PROSITE" id="PS50850"/>
    </source>
</evidence>
<dbReference type="PROSITE" id="PS50850">
    <property type="entry name" value="MFS"/>
    <property type="match status" value="1"/>
</dbReference>
<feature type="transmembrane region" description="Helical" evidence="10">
    <location>
        <begin position="422"/>
        <end position="443"/>
    </location>
</feature>
<evidence type="ECO:0000256" key="6">
    <source>
        <dbReference type="ARBA" id="ARBA00022847"/>
    </source>
</evidence>
<feature type="transmembrane region" description="Helical" evidence="10">
    <location>
        <begin position="82"/>
        <end position="101"/>
    </location>
</feature>
<evidence type="ECO:0000256" key="10">
    <source>
        <dbReference type="SAM" id="Phobius"/>
    </source>
</evidence>
<keyword evidence="5 10" id="KW-0812">Transmembrane</keyword>
<feature type="domain" description="Major facilitator superfamily (MFS) profile" evidence="11">
    <location>
        <begin position="27"/>
        <end position="474"/>
    </location>
</feature>
<dbReference type="Proteomes" id="UP000467841">
    <property type="component" value="Unassembled WGS sequence"/>
</dbReference>